<dbReference type="EMBL" id="CP039347">
    <property type="protein sequence ID" value="QCD87194.1"/>
    <property type="molecule type" value="Genomic_DNA"/>
</dbReference>
<protein>
    <submittedName>
        <fullName evidence="1">Uncharacterized protein</fullName>
    </submittedName>
</protein>
<evidence type="ECO:0000313" key="1">
    <source>
        <dbReference type="EMBL" id="QCD87194.1"/>
    </source>
</evidence>
<organism evidence="1 2">
    <name type="scientific">Vigna unguiculata</name>
    <name type="common">Cowpea</name>
    <dbReference type="NCBI Taxonomy" id="3917"/>
    <lineage>
        <taxon>Eukaryota</taxon>
        <taxon>Viridiplantae</taxon>
        <taxon>Streptophyta</taxon>
        <taxon>Embryophyta</taxon>
        <taxon>Tracheophyta</taxon>
        <taxon>Spermatophyta</taxon>
        <taxon>Magnoliopsida</taxon>
        <taxon>eudicotyledons</taxon>
        <taxon>Gunneridae</taxon>
        <taxon>Pentapetalae</taxon>
        <taxon>rosids</taxon>
        <taxon>fabids</taxon>
        <taxon>Fabales</taxon>
        <taxon>Fabaceae</taxon>
        <taxon>Papilionoideae</taxon>
        <taxon>50 kb inversion clade</taxon>
        <taxon>NPAAA clade</taxon>
        <taxon>indigoferoid/millettioid clade</taxon>
        <taxon>Phaseoleae</taxon>
        <taxon>Vigna</taxon>
    </lineage>
</organism>
<dbReference type="Proteomes" id="UP000501690">
    <property type="component" value="Linkage Group LG3"/>
</dbReference>
<reference evidence="1 2" key="1">
    <citation type="submission" date="2019-04" db="EMBL/GenBank/DDBJ databases">
        <title>An improved genome assembly and genetic linkage map for asparagus bean, Vigna unguiculata ssp. sesquipedialis.</title>
        <authorList>
            <person name="Xia Q."/>
            <person name="Zhang R."/>
            <person name="Dong Y."/>
        </authorList>
    </citation>
    <scope>NUCLEOTIDE SEQUENCE [LARGE SCALE GENOMIC DNA]</scope>
    <source>
        <tissue evidence="1">Leaf</tissue>
    </source>
</reference>
<keyword evidence="2" id="KW-1185">Reference proteome</keyword>
<sequence>MSFAFPPSLLSPYTQKCKLSNCHTGPTSDLTSSRRRVDEDHFPLSLLGQGTMWSLDTSKGIVEIGKLGDYVTMPIILTFANNPRPLGRHGTTNPLPSFFLVSMDAISRT</sequence>
<evidence type="ECO:0000313" key="2">
    <source>
        <dbReference type="Proteomes" id="UP000501690"/>
    </source>
</evidence>
<name>A0A4D6LGA0_VIGUN</name>
<proteinExistence type="predicted"/>
<gene>
    <name evidence="1" type="ORF">DEO72_LG3g1728</name>
</gene>
<dbReference type="AlphaFoldDB" id="A0A4D6LGA0"/>
<accession>A0A4D6LGA0</accession>